<reference evidence="1 2" key="1">
    <citation type="journal article" date="2023" name="Science">
        <title>Complex scaffold remodeling in plant triterpene biosynthesis.</title>
        <authorList>
            <person name="De La Pena R."/>
            <person name="Hodgson H."/>
            <person name="Liu J.C."/>
            <person name="Stephenson M.J."/>
            <person name="Martin A.C."/>
            <person name="Owen C."/>
            <person name="Harkess A."/>
            <person name="Leebens-Mack J."/>
            <person name="Jimenez L.E."/>
            <person name="Osbourn A."/>
            <person name="Sattely E.S."/>
        </authorList>
    </citation>
    <scope>NUCLEOTIDE SEQUENCE [LARGE SCALE GENOMIC DNA]</scope>
    <source>
        <strain evidence="2">cv. JPN11</strain>
        <tissue evidence="1">Leaf</tissue>
    </source>
</reference>
<gene>
    <name evidence="1" type="ORF">OWV82_014138</name>
</gene>
<accession>A0ACC1XM12</accession>
<evidence type="ECO:0000313" key="2">
    <source>
        <dbReference type="Proteomes" id="UP001164539"/>
    </source>
</evidence>
<dbReference type="Proteomes" id="UP001164539">
    <property type="component" value="Chromosome 8"/>
</dbReference>
<proteinExistence type="predicted"/>
<sequence length="924" mass="104165">MTIQDSSGLMMENGGSCLPCTPDEERQIVEDLKNQSELDLKEGNLYYLISCRWYRNWETYVGVDEPVIDSLAFDSQHMNGVSSKTAERPGPIDNSDIVENGNDNEGDDLDVRRNLEEGQDYFLVPQQVWEKLFYWYKGGPALPRKMICEGILCEKRVEVYPLSLKLIDSRDNSQSIIRLSKKASTCQLYEKVCTLKGIEQGKARIWDYFNKQRAASPLHVSDQTLDDAMLQMDQDILLEVQDGVGMDSTGNELALVAVEPSRSSLTIAGGPAVSNGHSTSYKFNQYQGSAFGSAFTDMDDGYDPYNTVKKGERGGLAGLQNLGNTCFMNSAIQCLVHTPRLVDYFLQDYSDEINTENPLGMHGELALAFGELSRKLWSSGRTSIAPRAFKGKLARFAPQFSGYNQHDSQELLAFLLDGLHEDLNRVKQKPYIEMKDSDGRPDEEVANECWRNHKARNDSLIVDVFQGQYKSTLVCPVCSKVSITFDPFMYLTLPLPSTVTRSMTVTVFDANGSGLPMPFTATVMKHGYIRDLIVALTTACCLKSHEGLLLAEVYNHQIFRFFENPADPLNSIKDDEHIVAYRFDRKEVGKIKLEIINRWPEKSGSDYLKSGERKLFGAPLVTYLERDHLSGADIDLAVSKLLSPLRRTCSSAKAHTVKENGFLSQATDEPSNICNQSMESAELEDASDGELSFQLSLTDERITSCKPIQKDSVIKPGQHIKVLLDWSDKVHESYDPGYLKDLPEVHKAGFTVKKTRQEAISLFSCLDAFLTEEPLGPDDMWYCPRCKEHRQATKKLDLWMLPDVLVFHLKRFSYSRYLKNKLDTFVNFPIHNLDLSKYMKSNDGESYVYELYAISNHYGGLGGGHYTAYAKLIDENRWYHFDDSHVSPVGEGEIKTSAAYVLFYRRVKGETNPGMGETSQAHSC</sequence>
<name>A0ACC1XM12_MELAZ</name>
<evidence type="ECO:0000313" key="1">
    <source>
        <dbReference type="EMBL" id="KAJ4711784.1"/>
    </source>
</evidence>
<protein>
    <submittedName>
        <fullName evidence="1">Ubiquitin carboxyl-terminal hydrolase</fullName>
    </submittedName>
</protein>
<dbReference type="EMBL" id="CM051401">
    <property type="protein sequence ID" value="KAJ4711784.1"/>
    <property type="molecule type" value="Genomic_DNA"/>
</dbReference>
<keyword evidence="2" id="KW-1185">Reference proteome</keyword>
<keyword evidence="1" id="KW-0378">Hydrolase</keyword>
<organism evidence="1 2">
    <name type="scientific">Melia azedarach</name>
    <name type="common">Chinaberry tree</name>
    <dbReference type="NCBI Taxonomy" id="155640"/>
    <lineage>
        <taxon>Eukaryota</taxon>
        <taxon>Viridiplantae</taxon>
        <taxon>Streptophyta</taxon>
        <taxon>Embryophyta</taxon>
        <taxon>Tracheophyta</taxon>
        <taxon>Spermatophyta</taxon>
        <taxon>Magnoliopsida</taxon>
        <taxon>eudicotyledons</taxon>
        <taxon>Gunneridae</taxon>
        <taxon>Pentapetalae</taxon>
        <taxon>rosids</taxon>
        <taxon>malvids</taxon>
        <taxon>Sapindales</taxon>
        <taxon>Meliaceae</taxon>
        <taxon>Melia</taxon>
    </lineage>
</organism>
<comment type="caution">
    <text evidence="1">The sequence shown here is derived from an EMBL/GenBank/DDBJ whole genome shotgun (WGS) entry which is preliminary data.</text>
</comment>